<accession>A0AC34RTB5</accession>
<evidence type="ECO:0000313" key="2">
    <source>
        <dbReference type="WBParaSite" id="JU765_v2.g9829.t1"/>
    </source>
</evidence>
<organism evidence="1 2">
    <name type="scientific">Panagrolaimus sp. JU765</name>
    <dbReference type="NCBI Taxonomy" id="591449"/>
    <lineage>
        <taxon>Eukaryota</taxon>
        <taxon>Metazoa</taxon>
        <taxon>Ecdysozoa</taxon>
        <taxon>Nematoda</taxon>
        <taxon>Chromadorea</taxon>
        <taxon>Rhabditida</taxon>
        <taxon>Tylenchina</taxon>
        <taxon>Panagrolaimomorpha</taxon>
        <taxon>Panagrolaimoidea</taxon>
        <taxon>Panagrolaimidae</taxon>
        <taxon>Panagrolaimus</taxon>
    </lineage>
</organism>
<evidence type="ECO:0000313" key="1">
    <source>
        <dbReference type="Proteomes" id="UP000887576"/>
    </source>
</evidence>
<name>A0AC34RTB5_9BILA</name>
<dbReference type="WBParaSite" id="JU765_v2.g9829.t1">
    <property type="protein sequence ID" value="JU765_v2.g9829.t1"/>
    <property type="gene ID" value="JU765_v2.g9829"/>
</dbReference>
<reference evidence="2" key="1">
    <citation type="submission" date="2022-11" db="UniProtKB">
        <authorList>
            <consortium name="WormBaseParasite"/>
        </authorList>
    </citation>
    <scope>IDENTIFICATION</scope>
</reference>
<dbReference type="Proteomes" id="UP000887576">
    <property type="component" value="Unplaced"/>
</dbReference>
<proteinExistence type="predicted"/>
<protein>
    <submittedName>
        <fullName evidence="2">Cysteine dioxygenase</fullName>
    </submittedName>
</protein>
<sequence length="202" mass="23385">MDNLISKIREIFSHSEVDTDTVKDLLAQYQSNPRDWQEYVTFDPHKYTRNLVDTGNGKYNLIVLCWGPGMGSSIHDHSNSHCFVKMLEGTLLETQYDWPEQEPAEQPLCKLTENYYDKDAVSYIHDNIGLHRMENPSHSNPAISIHLYSPPYDLCRTFDERTSQSKESVVLFHSSKDGEYDKRKGFVQRSDYPKLLNATQCS</sequence>